<dbReference type="InterPro" id="IPR052106">
    <property type="entry name" value="PINc/VapC_TA"/>
</dbReference>
<dbReference type="Proteomes" id="UP000269352">
    <property type="component" value="Unassembled WGS sequence"/>
</dbReference>
<proteinExistence type="predicted"/>
<dbReference type="GO" id="GO:0003677">
    <property type="term" value="F:DNA binding"/>
    <property type="evidence" value="ECO:0007669"/>
    <property type="project" value="UniProtKB-KW"/>
</dbReference>
<dbReference type="PANTHER" id="PTHR38826">
    <property type="entry name" value="RIBONUCLEASE VAPC13"/>
    <property type="match status" value="1"/>
</dbReference>
<evidence type="ECO:0000313" key="2">
    <source>
        <dbReference type="EMBL" id="GBR73557.1"/>
    </source>
</evidence>
<reference evidence="2 3" key="1">
    <citation type="journal article" date="2019" name="ISME J.">
        <title>Genome analyses of uncultured TG2/ZB3 bacteria in 'Margulisbacteria' specifically attached to ectosymbiotic spirochetes of protists in the termite gut.</title>
        <authorList>
            <person name="Utami Y.D."/>
            <person name="Kuwahara H."/>
            <person name="Igai K."/>
            <person name="Murakami T."/>
            <person name="Sugaya K."/>
            <person name="Morikawa T."/>
            <person name="Nagura Y."/>
            <person name="Yuki M."/>
            <person name="Deevong P."/>
            <person name="Inoue T."/>
            <person name="Kihara K."/>
            <person name="Lo N."/>
            <person name="Yamada A."/>
            <person name="Ohkuma M."/>
            <person name="Hongoh Y."/>
        </authorList>
    </citation>
    <scope>NUCLEOTIDE SEQUENCE [LARGE SCALE GENOMIC DNA]</scope>
    <source>
        <strain evidence="2">NkOx7-01</strain>
    </source>
</reference>
<dbReference type="SMART" id="SM00670">
    <property type="entry name" value="PINc"/>
    <property type="match status" value="1"/>
</dbReference>
<dbReference type="InterPro" id="IPR002716">
    <property type="entry name" value="PIN_dom"/>
</dbReference>
<dbReference type="Gene3D" id="3.40.50.1010">
    <property type="entry name" value="5'-nuclease"/>
    <property type="match status" value="1"/>
</dbReference>
<name>A0A388TB81_TERA1</name>
<evidence type="ECO:0000313" key="3">
    <source>
        <dbReference type="Proteomes" id="UP000269352"/>
    </source>
</evidence>
<feature type="domain" description="PIN" evidence="1">
    <location>
        <begin position="3"/>
        <end position="122"/>
    </location>
</feature>
<evidence type="ECO:0000259" key="1">
    <source>
        <dbReference type="SMART" id="SM00670"/>
    </source>
</evidence>
<keyword evidence="2" id="KW-0238">DNA-binding</keyword>
<keyword evidence="3" id="KW-1185">Reference proteome</keyword>
<dbReference type="Pfam" id="PF01850">
    <property type="entry name" value="PIN"/>
    <property type="match status" value="1"/>
</dbReference>
<gene>
    <name evidence="2" type="ORF">NO1_0911</name>
</gene>
<protein>
    <submittedName>
        <fullName evidence="2">DNA-binding protein</fullName>
    </submittedName>
</protein>
<organism evidence="2 3">
    <name type="scientific">Termititenax aidoneus</name>
    <dbReference type="NCBI Taxonomy" id="2218524"/>
    <lineage>
        <taxon>Bacteria</taxon>
        <taxon>Bacillati</taxon>
        <taxon>Candidatus Margulisiibacteriota</taxon>
        <taxon>Candidatus Termititenacia</taxon>
        <taxon>Candidatus Termititenacales</taxon>
        <taxon>Candidatus Termititenacaceae</taxon>
        <taxon>Candidatus Termititenax</taxon>
    </lineage>
</organism>
<accession>A0A388TB81</accession>
<dbReference type="AlphaFoldDB" id="A0A388TB81"/>
<comment type="caution">
    <text evidence="2">The sequence shown here is derived from an EMBL/GenBank/DDBJ whole genome shotgun (WGS) entry which is preliminary data.</text>
</comment>
<sequence>MKDKAFIDTNIFVYLYSSDETTKQKQAFAVFERYECLTSMQVLHEFSNVCVKKLKMPVENIKLALDELLNAFAAVSVDDEIIKYALDLHKKYGFSYYDCVMLASALAHGCKYFISEDLTDKQVIENQLTIKNIFV</sequence>
<dbReference type="PANTHER" id="PTHR38826:SF5">
    <property type="entry name" value="RIBONUCLEASE VAPC13"/>
    <property type="match status" value="1"/>
</dbReference>
<dbReference type="CDD" id="cd18692">
    <property type="entry name" value="PIN_VapC-like"/>
    <property type="match status" value="1"/>
</dbReference>
<dbReference type="InterPro" id="IPR029060">
    <property type="entry name" value="PIN-like_dom_sf"/>
</dbReference>
<dbReference type="SUPFAM" id="SSF88723">
    <property type="entry name" value="PIN domain-like"/>
    <property type="match status" value="1"/>
</dbReference>
<dbReference type="EMBL" id="BGZN01000013">
    <property type="protein sequence ID" value="GBR73557.1"/>
    <property type="molecule type" value="Genomic_DNA"/>
</dbReference>